<accession>A0A2M7XDX5</accession>
<evidence type="ECO:0000313" key="7">
    <source>
        <dbReference type="Proteomes" id="UP000229385"/>
    </source>
</evidence>
<gene>
    <name evidence="6" type="primary">mreC</name>
    <name evidence="6" type="ORF">CO174_01130</name>
</gene>
<dbReference type="PANTHER" id="PTHR34138">
    <property type="entry name" value="CELL SHAPE-DETERMINING PROTEIN MREC"/>
    <property type="match status" value="1"/>
</dbReference>
<dbReference type="InterPro" id="IPR042175">
    <property type="entry name" value="Cell/Rod_MreC_2"/>
</dbReference>
<sequence>MSKRSLLSSRSARRLYLPAGVVLLLIILFFGRTVDVLSVIQRPLSALGTSIYEDVFYFLTAGSILPSELEVLIGQRDAYMVDQTELELLRDENNALMELLGFLERANYSTVSANITGRSIGPDSNRFLIDRGEEDGIHEGQAVVVGEGFIIGKVLSTGPYTSTVTVLSDPDMALAVSILNETRTIGIVEGGMGNLLTMSFVPEEERIEVNDIVVTSGLDESVPSGLLVGVINAIVVDDQTPFQEAVVEPVADAHRYSQVLVILTDTL</sequence>
<evidence type="ECO:0000313" key="6">
    <source>
        <dbReference type="EMBL" id="PJA46055.1"/>
    </source>
</evidence>
<evidence type="ECO:0000259" key="5">
    <source>
        <dbReference type="Pfam" id="PF04085"/>
    </source>
</evidence>
<dbReference type="GO" id="GO:0005886">
    <property type="term" value="C:plasma membrane"/>
    <property type="evidence" value="ECO:0007669"/>
    <property type="project" value="TreeGrafter"/>
</dbReference>
<dbReference type="AlphaFoldDB" id="A0A2M7XDX5"/>
<dbReference type="EMBL" id="PFWU01000012">
    <property type="protein sequence ID" value="PJA46055.1"/>
    <property type="molecule type" value="Genomic_DNA"/>
</dbReference>
<keyword evidence="3" id="KW-0133">Cell shape</keyword>
<dbReference type="NCBIfam" id="TIGR00219">
    <property type="entry name" value="mreC"/>
    <property type="match status" value="1"/>
</dbReference>
<protein>
    <recommendedName>
        <fullName evidence="2">Cell shape-determining protein MreC</fullName>
    </recommendedName>
    <alternativeName>
        <fullName evidence="4">Cell shape protein MreC</fullName>
    </alternativeName>
</protein>
<dbReference type="InterPro" id="IPR055342">
    <property type="entry name" value="MreC_beta-barrel_core"/>
</dbReference>
<dbReference type="InterPro" id="IPR042177">
    <property type="entry name" value="Cell/Rod_1"/>
</dbReference>
<dbReference type="Gene3D" id="2.40.10.350">
    <property type="entry name" value="Rod shape-determining protein MreC, domain 2"/>
    <property type="match status" value="1"/>
</dbReference>
<name>A0A2M7XDX5_9BACT</name>
<reference evidence="7" key="1">
    <citation type="submission" date="2017-09" db="EMBL/GenBank/DDBJ databases">
        <title>Depth-based differentiation of microbial function through sediment-hosted aquifers and enrichment of novel symbionts in the deep terrestrial subsurface.</title>
        <authorList>
            <person name="Probst A.J."/>
            <person name="Ladd B."/>
            <person name="Jarett J.K."/>
            <person name="Geller-Mcgrath D.E."/>
            <person name="Sieber C.M.K."/>
            <person name="Emerson J.B."/>
            <person name="Anantharaman K."/>
            <person name="Thomas B.C."/>
            <person name="Malmstrom R."/>
            <person name="Stieglmeier M."/>
            <person name="Klingl A."/>
            <person name="Woyke T."/>
            <person name="Ryan C.M."/>
            <person name="Banfield J.F."/>
        </authorList>
    </citation>
    <scope>NUCLEOTIDE SEQUENCE [LARGE SCALE GENOMIC DNA]</scope>
</reference>
<organism evidence="6 7">
    <name type="scientific">Candidatus Uhrbacteria bacterium CG_4_9_14_3_um_filter_50_9</name>
    <dbReference type="NCBI Taxonomy" id="1975035"/>
    <lineage>
        <taxon>Bacteria</taxon>
        <taxon>Candidatus Uhriibacteriota</taxon>
    </lineage>
</organism>
<dbReference type="GO" id="GO:0008360">
    <property type="term" value="P:regulation of cell shape"/>
    <property type="evidence" value="ECO:0007669"/>
    <property type="project" value="UniProtKB-KW"/>
</dbReference>
<evidence type="ECO:0000256" key="1">
    <source>
        <dbReference type="ARBA" id="ARBA00009369"/>
    </source>
</evidence>
<evidence type="ECO:0000256" key="4">
    <source>
        <dbReference type="ARBA" id="ARBA00032089"/>
    </source>
</evidence>
<comment type="caution">
    <text evidence="6">The sequence shown here is derived from an EMBL/GenBank/DDBJ whole genome shotgun (WGS) entry which is preliminary data.</text>
</comment>
<evidence type="ECO:0000256" key="3">
    <source>
        <dbReference type="ARBA" id="ARBA00022960"/>
    </source>
</evidence>
<feature type="domain" description="Rod shape-determining protein MreC beta-barrel core" evidence="5">
    <location>
        <begin position="115"/>
        <end position="262"/>
    </location>
</feature>
<comment type="similarity">
    <text evidence="1">Belongs to the MreC family.</text>
</comment>
<dbReference type="Proteomes" id="UP000229385">
    <property type="component" value="Unassembled WGS sequence"/>
</dbReference>
<dbReference type="InterPro" id="IPR007221">
    <property type="entry name" value="MreC"/>
</dbReference>
<dbReference type="Pfam" id="PF04085">
    <property type="entry name" value="MreC"/>
    <property type="match status" value="1"/>
</dbReference>
<proteinExistence type="inferred from homology"/>
<dbReference type="Gene3D" id="2.40.10.340">
    <property type="entry name" value="Rod shape-determining protein MreC, domain 1"/>
    <property type="match status" value="1"/>
</dbReference>
<evidence type="ECO:0000256" key="2">
    <source>
        <dbReference type="ARBA" id="ARBA00013855"/>
    </source>
</evidence>
<dbReference type="PANTHER" id="PTHR34138:SF1">
    <property type="entry name" value="CELL SHAPE-DETERMINING PROTEIN MREC"/>
    <property type="match status" value="1"/>
</dbReference>